<protein>
    <recommendedName>
        <fullName evidence="1">KilA-N DNA-binding domain-containing protein</fullName>
    </recommendedName>
</protein>
<accession>A0A445MV32</accession>
<dbReference type="InterPro" id="IPR036515">
    <property type="entry name" value="Transposase_17_sf"/>
</dbReference>
<feature type="domain" description="KilA-N DNA-binding" evidence="1">
    <location>
        <begin position="16"/>
        <end position="100"/>
    </location>
</feature>
<dbReference type="EMBL" id="OJIN01000090">
    <property type="protein sequence ID" value="SPD73303.1"/>
    <property type="molecule type" value="Genomic_DNA"/>
</dbReference>
<dbReference type="InterPro" id="IPR018873">
    <property type="entry name" value="KilA-N_DNA-bd_domain"/>
</dbReference>
<evidence type="ECO:0000259" key="1">
    <source>
        <dbReference type="Pfam" id="PF10543"/>
    </source>
</evidence>
<dbReference type="GO" id="GO:0004803">
    <property type="term" value="F:transposase activity"/>
    <property type="evidence" value="ECO:0007669"/>
    <property type="project" value="InterPro"/>
</dbReference>
<dbReference type="GO" id="GO:0006313">
    <property type="term" value="P:DNA transposition"/>
    <property type="evidence" value="ECO:0007669"/>
    <property type="project" value="InterPro"/>
</dbReference>
<proteinExistence type="predicted"/>
<dbReference type="Gene3D" id="3.30.70.1290">
    <property type="entry name" value="Transposase IS200-like"/>
    <property type="match status" value="1"/>
</dbReference>
<name>A0A445MV32_9BACT</name>
<dbReference type="Pfam" id="PF10543">
    <property type="entry name" value="ORF6N"/>
    <property type="match status" value="1"/>
</dbReference>
<reference evidence="2" key="1">
    <citation type="submission" date="2018-01" db="EMBL/GenBank/DDBJ databases">
        <authorList>
            <person name="Regsiter A."/>
            <person name="William W."/>
        </authorList>
    </citation>
    <scope>NUCLEOTIDE SEQUENCE</scope>
    <source>
        <strain evidence="2">TRIP AH-1</strain>
    </source>
</reference>
<gene>
    <name evidence="2" type="ORF">PITCH_A180005</name>
</gene>
<dbReference type="GO" id="GO:0003677">
    <property type="term" value="F:DNA binding"/>
    <property type="evidence" value="ECO:0007669"/>
    <property type="project" value="InterPro"/>
</dbReference>
<dbReference type="AlphaFoldDB" id="A0A445MV32"/>
<evidence type="ECO:0000313" key="2">
    <source>
        <dbReference type="EMBL" id="SPD73303.1"/>
    </source>
</evidence>
<organism evidence="2">
    <name type="scientific">uncultured Desulfobacterium sp</name>
    <dbReference type="NCBI Taxonomy" id="201089"/>
    <lineage>
        <taxon>Bacteria</taxon>
        <taxon>Pseudomonadati</taxon>
        <taxon>Thermodesulfobacteriota</taxon>
        <taxon>Desulfobacteria</taxon>
        <taxon>Desulfobacterales</taxon>
        <taxon>Desulfobacteriaceae</taxon>
        <taxon>Desulfobacterium</taxon>
        <taxon>environmental samples</taxon>
    </lineage>
</organism>
<dbReference type="SUPFAM" id="SSF143422">
    <property type="entry name" value="Transposase IS200-like"/>
    <property type="match status" value="1"/>
</dbReference>
<sequence>MDKGMEIIDLESIEQLILMIRGQKVMLDRELSVLYGVRTKLLNQAVKRNEKRFPSDFMFQITKEEKDELVTNCDLFQKLKHSNVLPRVFTEQGVAMLSTVLNRESAIHKADRAFQFWQEGVHPEWIQNEEMMRQKVHYIHQNPVERGYVDMPEHRRYSTARNYLGIEGLLEVCTEW</sequence>